<dbReference type="EMBL" id="JAMFLX010000002">
    <property type="protein sequence ID" value="MCL6268820.1"/>
    <property type="molecule type" value="Genomic_DNA"/>
</dbReference>
<dbReference type="Proteomes" id="UP001203338">
    <property type="component" value="Unassembled WGS sequence"/>
</dbReference>
<evidence type="ECO:0000256" key="1">
    <source>
        <dbReference type="ARBA" id="ARBA00009075"/>
    </source>
</evidence>
<sequence>MLRKTTTLATAISAITLAMSVNTFADSHAADGVFDGAFKSSWDQFVEDSSFDYRVRLSHFDLSPHRGDITHQLTRDEISALESLGQVPAGTTAVLDNPLVPDANKQAAIAQISQGASADATAGVKKDGDVRETGVGLWTHFKSGYLFDFIGFDLGTNSGKVIASPGTGSKLAPDAGSSTMSRIAIANVKLRYGDEDRYIGLRHGKMQLGLPHFFRDPNEWLLDHQYKGTMIDGKWDKFYVYGLDLEAYSDVNKKKFIDINDVSYFNRANFDSTYSLGSDYKSDYGTLTAETTWSDNYMRSNLMQVETGLPLAKVGMNVPDNMDHMLILVAQHSWQKAEKDFVNQFGKHLPDHKSTTSEVLLGMQYDALFVGASVLQIGDKGFFHPGIGKWNGGLIDILTDETLINEWNQPNQRTISFAIDYNWKNFGVPEFRTGMITSHASKIDMDQVLKNGDAQYYLTGKDKYKETIFEAEYKWQDGPLEGLGARVSAGWETNQAELKGFGAFITYDAALF</sequence>
<protein>
    <submittedName>
        <fullName evidence="5">OprD family porin</fullName>
    </submittedName>
</protein>
<gene>
    <name evidence="5" type="ORF">M3P05_02500</name>
</gene>
<dbReference type="InterPro" id="IPR005318">
    <property type="entry name" value="OM_porin_bac"/>
</dbReference>
<feature type="signal peptide" evidence="4">
    <location>
        <begin position="1"/>
        <end position="25"/>
    </location>
</feature>
<dbReference type="PANTHER" id="PTHR34596:SF2">
    <property type="entry name" value="CHITOPORIN"/>
    <property type="match status" value="1"/>
</dbReference>
<evidence type="ECO:0000313" key="6">
    <source>
        <dbReference type="Proteomes" id="UP001203338"/>
    </source>
</evidence>
<feature type="chain" id="PRO_5046505949" evidence="4">
    <location>
        <begin position="26"/>
        <end position="512"/>
    </location>
</feature>
<dbReference type="Pfam" id="PF03573">
    <property type="entry name" value="OprD"/>
    <property type="match status" value="1"/>
</dbReference>
<dbReference type="InterPro" id="IPR023614">
    <property type="entry name" value="Porin_dom_sf"/>
</dbReference>
<dbReference type="Gene3D" id="2.40.160.10">
    <property type="entry name" value="Porin"/>
    <property type="match status" value="1"/>
</dbReference>
<evidence type="ECO:0000256" key="4">
    <source>
        <dbReference type="SAM" id="SignalP"/>
    </source>
</evidence>
<comment type="similarity">
    <text evidence="1">Belongs to the outer membrane porin (Opr) (TC 1.B.25) family.</text>
</comment>
<dbReference type="PANTHER" id="PTHR34596">
    <property type="entry name" value="CHITOPORIN"/>
    <property type="match status" value="1"/>
</dbReference>
<reference evidence="5 6" key="1">
    <citation type="submission" date="2022-05" db="EMBL/GenBank/DDBJ databases">
        <authorList>
            <person name="Park J.-S."/>
        </authorList>
    </citation>
    <scope>NUCLEOTIDE SEQUENCE [LARGE SCALE GENOMIC DNA]</scope>
    <source>
        <strain evidence="5 6">2012CJ34-2</strain>
    </source>
</reference>
<keyword evidence="3 4" id="KW-0732">Signal</keyword>
<organism evidence="5 6">
    <name type="scientific">Parendozoicomonas callyspongiae</name>
    <dbReference type="NCBI Taxonomy" id="2942213"/>
    <lineage>
        <taxon>Bacteria</taxon>
        <taxon>Pseudomonadati</taxon>
        <taxon>Pseudomonadota</taxon>
        <taxon>Gammaproteobacteria</taxon>
        <taxon>Oceanospirillales</taxon>
        <taxon>Endozoicomonadaceae</taxon>
        <taxon>Parendozoicomonas</taxon>
    </lineage>
</organism>
<evidence type="ECO:0000313" key="5">
    <source>
        <dbReference type="EMBL" id="MCL6268820.1"/>
    </source>
</evidence>
<name>A0ABT0PBR5_9GAMM</name>
<evidence type="ECO:0000256" key="2">
    <source>
        <dbReference type="ARBA" id="ARBA00022448"/>
    </source>
</evidence>
<comment type="caution">
    <text evidence="5">The sequence shown here is derived from an EMBL/GenBank/DDBJ whole genome shotgun (WGS) entry which is preliminary data.</text>
</comment>
<keyword evidence="2" id="KW-0813">Transport</keyword>
<dbReference type="RefSeq" id="WP_249697650.1">
    <property type="nucleotide sequence ID" value="NZ_JAMFLX010000002.1"/>
</dbReference>
<accession>A0ABT0PBR5</accession>
<proteinExistence type="inferred from homology"/>
<keyword evidence="6" id="KW-1185">Reference proteome</keyword>
<evidence type="ECO:0000256" key="3">
    <source>
        <dbReference type="ARBA" id="ARBA00022729"/>
    </source>
</evidence>